<name>A0A1X6WSV2_9MICO</name>
<dbReference type="EMBL" id="FWFG01000008">
    <property type="protein sequence ID" value="SLM87924.1"/>
    <property type="molecule type" value="Genomic_DNA"/>
</dbReference>
<evidence type="ECO:0000313" key="2">
    <source>
        <dbReference type="Proteomes" id="UP000195981"/>
    </source>
</evidence>
<protein>
    <recommendedName>
        <fullName evidence="3">TfoX N-terminal domain-containing protein</fullName>
    </recommendedName>
</protein>
<keyword evidence="2" id="KW-1185">Reference proteome</keyword>
<evidence type="ECO:0000313" key="1">
    <source>
        <dbReference type="EMBL" id="SLM87924.1"/>
    </source>
</evidence>
<evidence type="ECO:0008006" key="3">
    <source>
        <dbReference type="Google" id="ProtNLM"/>
    </source>
</evidence>
<dbReference type="AlphaFoldDB" id="A0A1X6WSV2"/>
<dbReference type="Proteomes" id="UP000195981">
    <property type="component" value="Unassembled WGS sequence"/>
</dbReference>
<organism evidence="1 2">
    <name type="scientific">Brachybacterium nesterenkovii</name>
    <dbReference type="NCBI Taxonomy" id="47847"/>
    <lineage>
        <taxon>Bacteria</taxon>
        <taxon>Bacillati</taxon>
        <taxon>Actinomycetota</taxon>
        <taxon>Actinomycetes</taxon>
        <taxon>Micrococcales</taxon>
        <taxon>Dermabacteraceae</taxon>
        <taxon>Brachybacterium</taxon>
    </lineage>
</organism>
<reference evidence="1 2" key="1">
    <citation type="submission" date="2017-02" db="EMBL/GenBank/DDBJ databases">
        <authorList>
            <person name="Peterson S.W."/>
        </authorList>
    </citation>
    <scope>NUCLEOTIDE SEQUENCE [LARGE SCALE GENOMIC DNA]</scope>
    <source>
        <strain evidence="1 2">CIP104813</strain>
    </source>
</reference>
<gene>
    <name evidence="1" type="ORF">FM110_00625</name>
</gene>
<accession>A0A1X6WSV2</accession>
<sequence>MSFMVEDRMVVAARREGTLLLRIDPTDAEDLLARPGAHPALMGADRPMGDGWICVEQAALQGPGLESWLEPALTFHAAQGAE</sequence>
<proteinExistence type="predicted"/>